<dbReference type="RefSeq" id="WP_093476521.1">
    <property type="nucleotide sequence ID" value="NZ_FOUI01000010.1"/>
</dbReference>
<evidence type="ECO:0000313" key="1">
    <source>
        <dbReference type="EMBL" id="SFM65547.1"/>
    </source>
</evidence>
<dbReference type="Proteomes" id="UP000243629">
    <property type="component" value="Unassembled WGS sequence"/>
</dbReference>
<dbReference type="InterPro" id="IPR013397">
    <property type="entry name" value="CRISPR-assoc_prot_Csy1"/>
</dbReference>
<dbReference type="EMBL" id="FOUI01000010">
    <property type="protein sequence ID" value="SFM65547.1"/>
    <property type="molecule type" value="Genomic_DNA"/>
</dbReference>
<name>A0A1I4SMB0_9GAMM</name>
<dbReference type="AlphaFoldDB" id="A0A1I4SMB0"/>
<dbReference type="Pfam" id="PF09611">
    <property type="entry name" value="Cas_Csy1"/>
    <property type="match status" value="1"/>
</dbReference>
<organism evidence="1 2">
    <name type="scientific">Halopseudomonas yangmingensis</name>
    <dbReference type="NCBI Taxonomy" id="1720063"/>
    <lineage>
        <taxon>Bacteria</taxon>
        <taxon>Pseudomonadati</taxon>
        <taxon>Pseudomonadota</taxon>
        <taxon>Gammaproteobacteria</taxon>
        <taxon>Pseudomonadales</taxon>
        <taxon>Pseudomonadaceae</taxon>
        <taxon>Halopseudomonas</taxon>
    </lineage>
</organism>
<reference evidence="2" key="1">
    <citation type="submission" date="2016-10" db="EMBL/GenBank/DDBJ databases">
        <authorList>
            <person name="Varghese N."/>
            <person name="Submissions S."/>
        </authorList>
    </citation>
    <scope>NUCLEOTIDE SEQUENCE [LARGE SCALE GENOMIC DNA]</scope>
    <source>
        <strain evidence="2">DSM 24213</strain>
    </source>
</reference>
<dbReference type="OrthoDB" id="9815616at2"/>
<gene>
    <name evidence="1" type="ORF">SAMN05216217_110117</name>
</gene>
<keyword evidence="2" id="KW-1185">Reference proteome</keyword>
<evidence type="ECO:0000313" key="2">
    <source>
        <dbReference type="Proteomes" id="UP000243629"/>
    </source>
</evidence>
<dbReference type="STRING" id="1720063.SAMN05216217_110117"/>
<sequence>MGRDYDSLTPEEVWCAIDGFIKERLQLKLDKLKDNQDVERARILAAHEPETWLSVTARRASQLQQITHAIKYSHPDARGSNLFSLGNQNVGQHYIATHSLAGNMTFDVASSAGAEPLGAYSFLRVKVRDFTLLDLVIEDNKALYEALSKVSDKADVWMESFASFMNSKGAPATHTLAKQIYWPINKDQYHLLVPMFPSSLVHAVWTTVREHRFSDETKAARKARDSKSLYAHGYHEYPNIVVQKFGGSNQQNVSQLNSARKGENYLLPSLPPSWTSAQVRPPLFTDSVFISGFTSRRSVGEAINELRSYLQRVAGINNKPVREGRARRVQVVFDELLQYAGELWSLEPGWSAQDDCRLNMDEQCWLDPQRSLEDEAFATRYQQGDWQDAVCRRFANWFNARLAKAGEGLPVGEDEAFEWRRLLDREMTMLHRELRHD</sequence>
<proteinExistence type="predicted"/>
<protein>
    <submittedName>
        <fullName evidence="1">CRISPR-associated protein Csy1</fullName>
    </submittedName>
</protein>
<accession>A0A1I4SMB0</accession>
<dbReference type="NCBIfam" id="TIGR02564">
    <property type="entry name" value="cas_Csy1"/>
    <property type="match status" value="1"/>
</dbReference>